<organism evidence="1 2">
    <name type="scientific">Portunus trituberculatus</name>
    <name type="common">Swimming crab</name>
    <name type="synonym">Neptunus trituberculatus</name>
    <dbReference type="NCBI Taxonomy" id="210409"/>
    <lineage>
        <taxon>Eukaryota</taxon>
        <taxon>Metazoa</taxon>
        <taxon>Ecdysozoa</taxon>
        <taxon>Arthropoda</taxon>
        <taxon>Crustacea</taxon>
        <taxon>Multicrustacea</taxon>
        <taxon>Malacostraca</taxon>
        <taxon>Eumalacostraca</taxon>
        <taxon>Eucarida</taxon>
        <taxon>Decapoda</taxon>
        <taxon>Pleocyemata</taxon>
        <taxon>Brachyura</taxon>
        <taxon>Eubrachyura</taxon>
        <taxon>Portunoidea</taxon>
        <taxon>Portunidae</taxon>
        <taxon>Portuninae</taxon>
        <taxon>Portunus</taxon>
    </lineage>
</organism>
<protein>
    <submittedName>
        <fullName evidence="1">Uncharacterized protein</fullName>
    </submittedName>
</protein>
<evidence type="ECO:0000313" key="1">
    <source>
        <dbReference type="EMBL" id="MPC85977.1"/>
    </source>
</evidence>
<gene>
    <name evidence="1" type="ORF">E2C01_080785</name>
</gene>
<keyword evidence="2" id="KW-1185">Reference proteome</keyword>
<dbReference type="AlphaFoldDB" id="A0A5B7IX03"/>
<accession>A0A5B7IX03</accession>
<reference evidence="1 2" key="1">
    <citation type="submission" date="2019-05" db="EMBL/GenBank/DDBJ databases">
        <title>Another draft genome of Portunus trituberculatus and its Hox gene families provides insights of decapod evolution.</title>
        <authorList>
            <person name="Jeong J.-H."/>
            <person name="Song I."/>
            <person name="Kim S."/>
            <person name="Choi T."/>
            <person name="Kim D."/>
            <person name="Ryu S."/>
            <person name="Kim W."/>
        </authorList>
    </citation>
    <scope>NUCLEOTIDE SEQUENCE [LARGE SCALE GENOMIC DNA]</scope>
    <source>
        <tissue evidence="1">Muscle</tissue>
    </source>
</reference>
<evidence type="ECO:0000313" key="2">
    <source>
        <dbReference type="Proteomes" id="UP000324222"/>
    </source>
</evidence>
<sequence>MKEPPGTTTRTFSATNLHNSKLSSSVFGSGSFSPLYYETMPTGVARKVVAEAISPPKFIFGVTTWSLGIMVTCS</sequence>
<name>A0A5B7IX03_PORTR</name>
<proteinExistence type="predicted"/>
<dbReference type="EMBL" id="VSRR010070179">
    <property type="protein sequence ID" value="MPC85977.1"/>
    <property type="molecule type" value="Genomic_DNA"/>
</dbReference>
<dbReference type="Proteomes" id="UP000324222">
    <property type="component" value="Unassembled WGS sequence"/>
</dbReference>
<comment type="caution">
    <text evidence="1">The sequence shown here is derived from an EMBL/GenBank/DDBJ whole genome shotgun (WGS) entry which is preliminary data.</text>
</comment>